<dbReference type="HOGENOM" id="CLU_1927226_0_0_1"/>
<proteinExistence type="predicted"/>
<evidence type="ECO:0000313" key="1">
    <source>
        <dbReference type="EMBL" id="EUC47716.1"/>
    </source>
</evidence>
<dbReference type="Proteomes" id="UP000054032">
    <property type="component" value="Unassembled WGS sequence"/>
</dbReference>
<gene>
    <name evidence="1" type="ORF">COCMIDRAFT_89455</name>
</gene>
<organism evidence="1 2">
    <name type="scientific">Bipolaris oryzae ATCC 44560</name>
    <dbReference type="NCBI Taxonomy" id="930090"/>
    <lineage>
        <taxon>Eukaryota</taxon>
        <taxon>Fungi</taxon>
        <taxon>Dikarya</taxon>
        <taxon>Ascomycota</taxon>
        <taxon>Pezizomycotina</taxon>
        <taxon>Dothideomycetes</taxon>
        <taxon>Pleosporomycetidae</taxon>
        <taxon>Pleosporales</taxon>
        <taxon>Pleosporineae</taxon>
        <taxon>Pleosporaceae</taxon>
        <taxon>Bipolaris</taxon>
    </lineage>
</organism>
<dbReference type="RefSeq" id="XP_007685785.1">
    <property type="nucleotide sequence ID" value="XM_007687595.1"/>
</dbReference>
<dbReference type="OrthoDB" id="10345065at2759"/>
<name>W6ZVC1_COCMI</name>
<sequence length="131" mass="14382">MRIRCRGLHHADFGGYANALRSPGNKVVTGSFVMSEYCSDYGDEKIQEGLLLPVFEVQSNQKVITGLVLKLSDEGQGVYRRVGRFSAPLKESLINTLGQIVDGGDEHLSRTYAEVLRGDSSVTLGYMVDII</sequence>
<dbReference type="EMBL" id="KI963949">
    <property type="protein sequence ID" value="EUC47716.1"/>
    <property type="molecule type" value="Genomic_DNA"/>
</dbReference>
<dbReference type="AlphaFoldDB" id="W6ZVC1"/>
<dbReference type="KEGG" id="bor:COCMIDRAFT_89455"/>
<evidence type="ECO:0000313" key="2">
    <source>
        <dbReference type="Proteomes" id="UP000054032"/>
    </source>
</evidence>
<protein>
    <submittedName>
        <fullName evidence="1">Uncharacterized protein</fullName>
    </submittedName>
</protein>
<keyword evidence="2" id="KW-1185">Reference proteome</keyword>
<dbReference type="GeneID" id="19127484"/>
<reference evidence="1 2" key="1">
    <citation type="journal article" date="2013" name="PLoS Genet.">
        <title>Comparative genome structure, secondary metabolite, and effector coding capacity across Cochliobolus pathogens.</title>
        <authorList>
            <person name="Condon B.J."/>
            <person name="Leng Y."/>
            <person name="Wu D."/>
            <person name="Bushley K.E."/>
            <person name="Ohm R.A."/>
            <person name="Otillar R."/>
            <person name="Martin J."/>
            <person name="Schackwitz W."/>
            <person name="Grimwood J."/>
            <person name="MohdZainudin N."/>
            <person name="Xue C."/>
            <person name="Wang R."/>
            <person name="Manning V.A."/>
            <person name="Dhillon B."/>
            <person name="Tu Z.J."/>
            <person name="Steffenson B.J."/>
            <person name="Salamov A."/>
            <person name="Sun H."/>
            <person name="Lowry S."/>
            <person name="LaButti K."/>
            <person name="Han J."/>
            <person name="Copeland A."/>
            <person name="Lindquist E."/>
            <person name="Barry K."/>
            <person name="Schmutz J."/>
            <person name="Baker S.E."/>
            <person name="Ciuffetti L.M."/>
            <person name="Grigoriev I.V."/>
            <person name="Zhong S."/>
            <person name="Turgeon B.G."/>
        </authorList>
    </citation>
    <scope>NUCLEOTIDE SEQUENCE [LARGE SCALE GENOMIC DNA]</scope>
    <source>
        <strain evidence="1 2">ATCC 44560</strain>
    </source>
</reference>
<accession>W6ZVC1</accession>